<dbReference type="InterPro" id="IPR057672">
    <property type="entry name" value="TPR_IPO4/5"/>
</dbReference>
<dbReference type="GO" id="GO:0005737">
    <property type="term" value="C:cytoplasm"/>
    <property type="evidence" value="ECO:0007669"/>
    <property type="project" value="UniProtKB-SubCell"/>
</dbReference>
<organism evidence="11 12">
    <name type="scientific">Macrostomum lignano</name>
    <dbReference type="NCBI Taxonomy" id="282301"/>
    <lineage>
        <taxon>Eukaryota</taxon>
        <taxon>Metazoa</taxon>
        <taxon>Spiralia</taxon>
        <taxon>Lophotrochozoa</taxon>
        <taxon>Platyhelminthes</taxon>
        <taxon>Rhabditophora</taxon>
        <taxon>Macrostomorpha</taxon>
        <taxon>Macrostomida</taxon>
        <taxon>Macrostomidae</taxon>
        <taxon>Macrostomum</taxon>
    </lineage>
</organism>
<reference evidence="11 12" key="1">
    <citation type="submission" date="2017-06" db="EMBL/GenBank/DDBJ databases">
        <title>A platform for efficient transgenesis in Macrostomum lignano, a flatworm model organism for stem cell research.</title>
        <authorList>
            <person name="Berezikov E."/>
        </authorList>
    </citation>
    <scope>NUCLEOTIDE SEQUENCE [LARGE SCALE GENOMIC DNA]</scope>
    <source>
        <strain evidence="11">DV1</strain>
        <tissue evidence="11">Whole organism</tissue>
    </source>
</reference>
<proteinExistence type="predicted"/>
<keyword evidence="12" id="KW-1185">Reference proteome</keyword>
<dbReference type="InterPro" id="IPR016024">
    <property type="entry name" value="ARM-type_fold"/>
</dbReference>
<feature type="domain" description="IPO4/5-like TPR repeats" evidence="10">
    <location>
        <begin position="109"/>
        <end position="281"/>
    </location>
</feature>
<comment type="subcellular location">
    <subcellularLocation>
        <location evidence="2">Cytoplasm</location>
    </subcellularLocation>
    <subcellularLocation>
        <location evidence="1">Nucleus</location>
    </subcellularLocation>
</comment>
<keyword evidence="7" id="KW-0539">Nucleus</keyword>
<dbReference type="InterPro" id="IPR040122">
    <property type="entry name" value="Importin_beta"/>
</dbReference>
<dbReference type="PANTHER" id="PTHR10527">
    <property type="entry name" value="IMPORTIN BETA"/>
    <property type="match status" value="1"/>
</dbReference>
<dbReference type="GO" id="GO:0005634">
    <property type="term" value="C:nucleus"/>
    <property type="evidence" value="ECO:0007669"/>
    <property type="project" value="UniProtKB-SubCell"/>
</dbReference>
<evidence type="ECO:0000256" key="5">
    <source>
        <dbReference type="ARBA" id="ARBA00022737"/>
    </source>
</evidence>
<dbReference type="STRING" id="282301.A0A267EZ65"/>
<evidence type="ECO:0000256" key="4">
    <source>
        <dbReference type="ARBA" id="ARBA00022490"/>
    </source>
</evidence>
<dbReference type="Gene3D" id="1.25.10.10">
    <property type="entry name" value="Leucine-rich Repeat Variant"/>
    <property type="match status" value="1"/>
</dbReference>
<name>A0A267EZ65_9PLAT</name>
<dbReference type="SUPFAM" id="SSF48371">
    <property type="entry name" value="ARM repeat"/>
    <property type="match status" value="2"/>
</dbReference>
<accession>A0A267EZ65</accession>
<evidence type="ECO:0000256" key="8">
    <source>
        <dbReference type="SAM" id="Coils"/>
    </source>
</evidence>
<keyword evidence="3" id="KW-0813">Transport</keyword>
<dbReference type="Pfam" id="PF25780">
    <property type="entry name" value="TPR_IPO5"/>
    <property type="match status" value="1"/>
</dbReference>
<dbReference type="GO" id="GO:0006606">
    <property type="term" value="P:protein import into nucleus"/>
    <property type="evidence" value="ECO:0007669"/>
    <property type="project" value="InterPro"/>
</dbReference>
<evidence type="ECO:0008006" key="13">
    <source>
        <dbReference type="Google" id="ProtNLM"/>
    </source>
</evidence>
<dbReference type="InterPro" id="IPR041653">
    <property type="entry name" value="Importin_rep_4"/>
</dbReference>
<evidence type="ECO:0000256" key="6">
    <source>
        <dbReference type="ARBA" id="ARBA00022927"/>
    </source>
</evidence>
<sequence length="1120" mass="124042">MVEHGDFASNSLNNHQSDFCTLLNGLQSMHNEERTNAETQYEQIPAQTRLGLLLQSMSTGQTTELRSFSAVLLRRLLVKNLDEAYEQLNPTDQASVRQQLLLCVTNEPDASVRRKAADAAAEMARNIGDVAASGNDSSNACGWPEFVQLAAQCVHSGQPATQQIGLHLLAQVPSAFSHPASLPLVHQLLGKAVSDAGSAAVRSAGVKAACAFLVANEEEEGTLNQMRDLLPPMLRGLAESIVTPESDDASGDEDAVLKGFVELAEVLHKWLRPQLTELIELCVQTVGNQQLPDSRRHLALELVVTLSENAAASVRKAGAGKVGALVQQVLMLMTDLEDDPEWALQENKDEDDDDESNAINGETALDRLCCGLGGKAMLPHILELVPHMLRSPTWQHRHAALMAVSACGEGCHAQMESMLDNVLVAVLPFFQDPHPRVRYACCNAVGQMCTDFGKIMPKKFHAQIVPNLLRLFDDYANPRVQVHACAAMVNFSESCPKSILTIYLDSLISKLEQILSTKFQELVQKGNKMVIEQVVTTLASVADTAEEKFIQYYDKFMPCLKYIMENAVQKELSLLRGKTIECISLIGLAVGKEKFLADASAVMQMLLRTQTDHPLAEDDPQMTYMISAWARMCKIMGREFEPYLPLVMGPVMKAAEIKPEVCIMDSEEVQNAEQDPEWQFIKLADEQNFAIKTSGLEDKANACQMLVCYARELREAFAPYTEQVAQLMVPLLKFYFHDEVRSAACESLPHLLECARSQGPTFLGNLWGYIRPSLIAAIGDEPEPEVQADGLSSLAQCIEAMGAGCLADSMDPCLELLEKLLNSHFEKAEKRQAARHDEDYDDVEEERLKTEGEDDEYVLSRVADVLHSLLSAYKQQFEPQLQRLLPLIAKLLDESRSWLDWQWGVCIFDDVIEHLGPASFRYQEVFLPRLVSSAVHKEPDLRQAALYGLGVAAQFGGPQYHPTLSQMMPFLVQLIAAPDSRNEDNVSCTENAIAAATKILKHCPAEVAGQPPEQILPMWLSWLPVSEDREETEHVYGFLCDLIERNDPNILGPNNQNVPRILAIIGECLYREALDEDKPTAARIVAIARQVLANPEAVKACWPQLTEQQQAALQSRVASQ</sequence>
<keyword evidence="5" id="KW-0677">Repeat</keyword>
<keyword evidence="4" id="KW-0963">Cytoplasm</keyword>
<dbReference type="InterPro" id="IPR011989">
    <property type="entry name" value="ARM-like"/>
</dbReference>
<dbReference type="InterPro" id="IPR041389">
    <property type="entry name" value="Importin_rep_6"/>
</dbReference>
<dbReference type="Pfam" id="PF18829">
    <property type="entry name" value="Importin_rep_6"/>
    <property type="match status" value="1"/>
</dbReference>
<evidence type="ECO:0000313" key="11">
    <source>
        <dbReference type="EMBL" id="PAA66237.1"/>
    </source>
</evidence>
<dbReference type="Pfam" id="PF25574">
    <property type="entry name" value="TPR_IMB1"/>
    <property type="match status" value="1"/>
</dbReference>
<feature type="domain" description="Importin subunit beta-1/Transportin-1-like TPR repeats" evidence="9">
    <location>
        <begin position="513"/>
        <end position="659"/>
    </location>
</feature>
<evidence type="ECO:0000256" key="7">
    <source>
        <dbReference type="ARBA" id="ARBA00023242"/>
    </source>
</evidence>
<protein>
    <recommendedName>
        <fullName evidence="13">TOG domain-containing protein</fullName>
    </recommendedName>
</protein>
<dbReference type="Proteomes" id="UP000215902">
    <property type="component" value="Unassembled WGS sequence"/>
</dbReference>
<dbReference type="OrthoDB" id="543373at2759"/>
<evidence type="ECO:0000256" key="3">
    <source>
        <dbReference type="ARBA" id="ARBA00022448"/>
    </source>
</evidence>
<evidence type="ECO:0000256" key="1">
    <source>
        <dbReference type="ARBA" id="ARBA00004123"/>
    </source>
</evidence>
<dbReference type="Pfam" id="PF13513">
    <property type="entry name" value="HEAT_EZ"/>
    <property type="match status" value="1"/>
</dbReference>
<keyword evidence="6" id="KW-0653">Protein transport</keyword>
<evidence type="ECO:0000259" key="10">
    <source>
        <dbReference type="Pfam" id="PF25780"/>
    </source>
</evidence>
<dbReference type="InterPro" id="IPR058584">
    <property type="entry name" value="IMB1_TNPO1-like_TPR"/>
</dbReference>
<dbReference type="AlphaFoldDB" id="A0A267EZ65"/>
<gene>
    <name evidence="11" type="ORF">BOX15_Mlig020622g1</name>
</gene>
<dbReference type="Pfam" id="PF18808">
    <property type="entry name" value="Importin_rep_4"/>
    <property type="match status" value="1"/>
</dbReference>
<keyword evidence="8" id="KW-0175">Coiled coil</keyword>
<evidence type="ECO:0000259" key="9">
    <source>
        <dbReference type="Pfam" id="PF25574"/>
    </source>
</evidence>
<feature type="coiled-coil region" evidence="8">
    <location>
        <begin position="826"/>
        <end position="853"/>
    </location>
</feature>
<dbReference type="EMBL" id="NIVC01001575">
    <property type="protein sequence ID" value="PAA66237.1"/>
    <property type="molecule type" value="Genomic_DNA"/>
</dbReference>
<evidence type="ECO:0000256" key="2">
    <source>
        <dbReference type="ARBA" id="ARBA00004496"/>
    </source>
</evidence>
<comment type="caution">
    <text evidence="11">The sequence shown here is derived from an EMBL/GenBank/DDBJ whole genome shotgun (WGS) entry which is preliminary data.</text>
</comment>
<evidence type="ECO:0000313" key="12">
    <source>
        <dbReference type="Proteomes" id="UP000215902"/>
    </source>
</evidence>